<evidence type="ECO:0000256" key="2">
    <source>
        <dbReference type="ARBA" id="ARBA00004725"/>
    </source>
</evidence>
<organism evidence="11 12">
    <name type="scientific">Marine Group III euryarchaeote</name>
    <dbReference type="NCBI Taxonomy" id="2173149"/>
    <lineage>
        <taxon>Archaea</taxon>
        <taxon>Methanobacteriati</taxon>
        <taxon>Thermoplasmatota</taxon>
        <taxon>Thermoplasmata</taxon>
        <taxon>Candidatus Thermoprofundales</taxon>
    </lineage>
</organism>
<comment type="catalytic activity">
    <reaction evidence="9">
        <text>(S)-dihydroorotate + A = orotate + AH2</text>
        <dbReference type="Rhea" id="RHEA:18073"/>
        <dbReference type="ChEBI" id="CHEBI:13193"/>
        <dbReference type="ChEBI" id="CHEBI:17499"/>
        <dbReference type="ChEBI" id="CHEBI:30839"/>
        <dbReference type="ChEBI" id="CHEBI:30864"/>
    </reaction>
</comment>
<feature type="binding site" evidence="9">
    <location>
        <position position="21"/>
    </location>
    <ligand>
        <name>FMN</name>
        <dbReference type="ChEBI" id="CHEBI:58210"/>
    </ligand>
</feature>
<dbReference type="InterPro" id="IPR013785">
    <property type="entry name" value="Aldolase_TIM"/>
</dbReference>
<comment type="caution">
    <text evidence="11">The sequence shown here is derived from an EMBL/GenBank/DDBJ whole genome shotgun (WGS) entry which is preliminary data.</text>
</comment>
<dbReference type="PIRSF" id="PIRSF000164">
    <property type="entry name" value="DHO_oxidase"/>
    <property type="match status" value="1"/>
</dbReference>
<evidence type="ECO:0000256" key="5">
    <source>
        <dbReference type="ARBA" id="ARBA00022630"/>
    </source>
</evidence>
<keyword evidence="7 9" id="KW-0665">Pyrimidine biosynthesis</keyword>
<dbReference type="InterPro" id="IPR001295">
    <property type="entry name" value="Dihydroorotate_DH_CS"/>
</dbReference>
<feature type="binding site" evidence="9">
    <location>
        <position position="125"/>
    </location>
    <ligand>
        <name>FMN</name>
        <dbReference type="ChEBI" id="CHEBI:58210"/>
    </ligand>
</feature>
<feature type="binding site" evidence="9">
    <location>
        <position position="163"/>
    </location>
    <ligand>
        <name>FMN</name>
        <dbReference type="ChEBI" id="CHEBI:58210"/>
    </ligand>
</feature>
<sequence>MVDMRVELAGLELVNPILLASGILDSTPGILARMADAGAGALVTKSISLKPRPGYAGPTVAEVAPGTWMNAMGLPNPGLAEFLDEFDLRDGKVPVIPNLVADTPAEFGELAAGVAGAGAKLAEINLSCPHPQAAYTGLLTAQDPDAAAAATAAAAAHLLVIAKLSPNASDIGAVAVACAEAGAAAISAINTMPALDIDTELEAPVLGNAFGGLSGPALLPIGLRCVLKTVRALRDAGHATPVIGIGGISSGEDAAKYLLCGTQAVQIGTSLGGNPERLGEIAAELGDWMERKGYANLEQFRGNALEWLP</sequence>
<feature type="binding site" evidence="9">
    <location>
        <begin position="70"/>
        <end position="74"/>
    </location>
    <ligand>
        <name>substrate</name>
    </ligand>
</feature>
<evidence type="ECO:0000259" key="10">
    <source>
        <dbReference type="Pfam" id="PF01180"/>
    </source>
</evidence>
<protein>
    <recommendedName>
        <fullName evidence="9">Dihydroorotate dehydrogenase</fullName>
        <shortName evidence="9">DHOD</shortName>
        <shortName evidence="9">DHODase</shortName>
        <shortName evidence="9">DHOdehase</shortName>
        <ecNumber evidence="9">1.3.-.-</ecNumber>
    </recommendedName>
</protein>
<accession>A0A7C8DFW6</accession>
<feature type="binding site" evidence="9">
    <location>
        <begin position="45"/>
        <end position="46"/>
    </location>
    <ligand>
        <name>FMN</name>
        <dbReference type="ChEBI" id="CHEBI:58210"/>
    </ligand>
</feature>
<comment type="cofactor">
    <cofactor evidence="9">
        <name>FMN</name>
        <dbReference type="ChEBI" id="CHEBI:58210"/>
    </cofactor>
    <text evidence="9">Binds 1 FMN per subunit.</text>
</comment>
<dbReference type="InterPro" id="IPR005720">
    <property type="entry name" value="Dihydroorotate_DH_cat"/>
</dbReference>
<evidence type="ECO:0000256" key="9">
    <source>
        <dbReference type="HAMAP-Rule" id="MF_00224"/>
    </source>
</evidence>
<keyword evidence="8 9" id="KW-0560">Oxidoreductase</keyword>
<keyword evidence="4 9" id="KW-0963">Cytoplasm</keyword>
<feature type="binding site" evidence="9">
    <location>
        <begin position="268"/>
        <end position="269"/>
    </location>
    <ligand>
        <name>FMN</name>
        <dbReference type="ChEBI" id="CHEBI:58210"/>
    </ligand>
</feature>
<feature type="binding site" evidence="9">
    <location>
        <position position="125"/>
    </location>
    <ligand>
        <name>substrate</name>
    </ligand>
</feature>
<dbReference type="GO" id="GO:0004152">
    <property type="term" value="F:dihydroorotate dehydrogenase activity"/>
    <property type="evidence" value="ECO:0007669"/>
    <property type="project" value="UniProtKB-UniRule"/>
</dbReference>
<dbReference type="GO" id="GO:0006207">
    <property type="term" value="P:'de novo' pyrimidine nucleobase biosynthetic process"/>
    <property type="evidence" value="ECO:0007669"/>
    <property type="project" value="InterPro"/>
</dbReference>
<evidence type="ECO:0000313" key="12">
    <source>
        <dbReference type="Proteomes" id="UP000589516"/>
    </source>
</evidence>
<feature type="binding site" evidence="9">
    <location>
        <position position="189"/>
    </location>
    <ligand>
        <name>FMN</name>
        <dbReference type="ChEBI" id="CHEBI:58210"/>
    </ligand>
</feature>
<comment type="pathway">
    <text evidence="2 9">Pyrimidine metabolism; UMP biosynthesis via de novo pathway.</text>
</comment>
<dbReference type="PANTHER" id="PTHR48109:SF1">
    <property type="entry name" value="DIHYDROOROTATE DEHYDROGENASE (FUMARATE)"/>
    <property type="match status" value="1"/>
</dbReference>
<dbReference type="EC" id="1.3.-.-" evidence="9"/>
<dbReference type="InterPro" id="IPR024920">
    <property type="entry name" value="Dihydroorotate_DH_1"/>
</dbReference>
<feature type="binding site" evidence="9">
    <location>
        <position position="45"/>
    </location>
    <ligand>
        <name>substrate</name>
    </ligand>
</feature>
<proteinExistence type="inferred from homology"/>
<comment type="similarity">
    <text evidence="3 9">Belongs to the dihydroorotate dehydrogenase family. Type 1 subfamily.</text>
</comment>
<dbReference type="PROSITE" id="PS00911">
    <property type="entry name" value="DHODEHASE_1"/>
    <property type="match status" value="1"/>
</dbReference>
<dbReference type="UniPathway" id="UPA00070"/>
<evidence type="ECO:0000256" key="7">
    <source>
        <dbReference type="ARBA" id="ARBA00022975"/>
    </source>
</evidence>
<dbReference type="Pfam" id="PF01180">
    <property type="entry name" value="DHO_dh"/>
    <property type="match status" value="1"/>
</dbReference>
<dbReference type="Gene3D" id="3.20.20.70">
    <property type="entry name" value="Aldolase class I"/>
    <property type="match status" value="1"/>
</dbReference>
<dbReference type="HAMAP" id="MF_00224">
    <property type="entry name" value="DHO_dh_type1"/>
    <property type="match status" value="1"/>
</dbReference>
<dbReference type="InterPro" id="IPR012135">
    <property type="entry name" value="Dihydroorotate_DH_1_2"/>
</dbReference>
<evidence type="ECO:0000256" key="6">
    <source>
        <dbReference type="ARBA" id="ARBA00022643"/>
    </source>
</evidence>
<comment type="function">
    <text evidence="9">Catalyzes the conversion of dihydroorotate to orotate.</text>
</comment>
<evidence type="ECO:0000256" key="4">
    <source>
        <dbReference type="ARBA" id="ARBA00022490"/>
    </source>
</evidence>
<dbReference type="EMBL" id="DUAV01000010">
    <property type="protein sequence ID" value="HIG63130.1"/>
    <property type="molecule type" value="Genomic_DNA"/>
</dbReference>
<reference evidence="12" key="1">
    <citation type="journal article" date="2019" name="bioRxiv">
        <title>Genome diversification in globally distributed novel marine Proteobacteria is linked to environmental adaptation.</title>
        <authorList>
            <person name="Zhou Z."/>
            <person name="Tran P.Q."/>
            <person name="Kieft K."/>
            <person name="Anantharaman K."/>
        </authorList>
    </citation>
    <scope>NUCLEOTIDE SEQUENCE [LARGE SCALE GENOMIC DNA]</scope>
</reference>
<feature type="active site" description="Nucleophile" evidence="9">
    <location>
        <position position="128"/>
    </location>
</feature>
<comment type="subcellular location">
    <subcellularLocation>
        <location evidence="1 9">Cytoplasm</location>
    </subcellularLocation>
</comment>
<dbReference type="InterPro" id="IPR050074">
    <property type="entry name" value="DHO_dehydrogenase"/>
</dbReference>
<dbReference type="PANTHER" id="PTHR48109">
    <property type="entry name" value="DIHYDROOROTATE DEHYDROGENASE (QUINONE), MITOCHONDRIAL-RELATED"/>
    <property type="match status" value="1"/>
</dbReference>
<name>A0A7C8DFW6_9ARCH</name>
<feature type="domain" description="Dihydroorotate dehydrogenase catalytic" evidence="10">
    <location>
        <begin position="5"/>
        <end position="288"/>
    </location>
</feature>
<keyword evidence="6 9" id="KW-0288">FMN</keyword>
<dbReference type="Proteomes" id="UP000589516">
    <property type="component" value="Unassembled WGS sequence"/>
</dbReference>
<dbReference type="GO" id="GO:0005737">
    <property type="term" value="C:cytoplasm"/>
    <property type="evidence" value="ECO:0007669"/>
    <property type="project" value="UniProtKB-SubCell"/>
</dbReference>
<evidence type="ECO:0000256" key="8">
    <source>
        <dbReference type="ARBA" id="ARBA00023002"/>
    </source>
</evidence>
<evidence type="ECO:0000256" key="1">
    <source>
        <dbReference type="ARBA" id="ARBA00004496"/>
    </source>
</evidence>
<feature type="binding site" evidence="9">
    <location>
        <position position="98"/>
    </location>
    <ligand>
        <name>FMN</name>
        <dbReference type="ChEBI" id="CHEBI:58210"/>
    </ligand>
</feature>
<evidence type="ECO:0000313" key="11">
    <source>
        <dbReference type="EMBL" id="HIG63130.1"/>
    </source>
</evidence>
<feature type="binding site" evidence="9">
    <location>
        <position position="215"/>
    </location>
    <ligand>
        <name>FMN</name>
        <dbReference type="ChEBI" id="CHEBI:58210"/>
    </ligand>
</feature>
<evidence type="ECO:0000256" key="3">
    <source>
        <dbReference type="ARBA" id="ARBA00008008"/>
    </source>
</evidence>
<dbReference type="SUPFAM" id="SSF51395">
    <property type="entry name" value="FMN-linked oxidoreductases"/>
    <property type="match status" value="1"/>
</dbReference>
<feature type="binding site" evidence="9">
    <location>
        <begin position="246"/>
        <end position="247"/>
    </location>
    <ligand>
        <name>FMN</name>
        <dbReference type="ChEBI" id="CHEBI:58210"/>
    </ligand>
</feature>
<feature type="binding site" evidence="9">
    <location>
        <begin position="190"/>
        <end position="191"/>
    </location>
    <ligand>
        <name>substrate</name>
    </ligand>
</feature>
<dbReference type="AlphaFoldDB" id="A0A7C8DFW6"/>
<dbReference type="GO" id="GO:0044205">
    <property type="term" value="P:'de novo' UMP biosynthetic process"/>
    <property type="evidence" value="ECO:0007669"/>
    <property type="project" value="UniProtKB-UniRule"/>
</dbReference>
<keyword evidence="5 9" id="KW-0285">Flavoprotein</keyword>
<gene>
    <name evidence="9" type="primary">pyrD</name>
    <name evidence="11" type="ORF">EYQ16_01220</name>
</gene>